<reference evidence="1 2" key="1">
    <citation type="submission" date="2020-08" db="EMBL/GenBank/DDBJ databases">
        <title>Genome public.</title>
        <authorList>
            <person name="Liu C."/>
            <person name="Sun Q."/>
        </authorList>
    </citation>
    <scope>NUCLEOTIDE SEQUENCE [LARGE SCALE GENOMIC DNA]</scope>
    <source>
        <strain evidence="1 2">NSJ-46</strain>
    </source>
</reference>
<dbReference type="RefSeq" id="WP_249308937.1">
    <property type="nucleotide sequence ID" value="NZ_JACRSZ010000011.1"/>
</dbReference>
<proteinExistence type="predicted"/>
<comment type="caution">
    <text evidence="1">The sequence shown here is derived from an EMBL/GenBank/DDBJ whole genome shotgun (WGS) entry which is preliminary data.</text>
</comment>
<organism evidence="1 2">
    <name type="scientific">Jingyaoa shaoxingensis</name>
    <dbReference type="NCBI Taxonomy" id="2763671"/>
    <lineage>
        <taxon>Bacteria</taxon>
        <taxon>Bacillati</taxon>
        <taxon>Bacillota</taxon>
        <taxon>Clostridia</taxon>
        <taxon>Lachnospirales</taxon>
        <taxon>Lachnospiraceae</taxon>
        <taxon>Jingyaoa</taxon>
    </lineage>
</organism>
<name>A0ABR7NB67_9FIRM</name>
<keyword evidence="2" id="KW-1185">Reference proteome</keyword>
<sequence>MKTFATIILVGLVCVGGFTFLLARELGRFIDDVCPYGRKGEHDGDD</sequence>
<accession>A0ABR7NB67</accession>
<dbReference type="Proteomes" id="UP000657421">
    <property type="component" value="Unassembled WGS sequence"/>
</dbReference>
<evidence type="ECO:0000313" key="2">
    <source>
        <dbReference type="Proteomes" id="UP000657421"/>
    </source>
</evidence>
<gene>
    <name evidence="1" type="ORF">H8716_11235</name>
</gene>
<evidence type="ECO:0000313" key="1">
    <source>
        <dbReference type="EMBL" id="MBC8573649.1"/>
    </source>
</evidence>
<protein>
    <submittedName>
        <fullName evidence="1">Uncharacterized protein</fullName>
    </submittedName>
</protein>
<dbReference type="EMBL" id="JACRSZ010000011">
    <property type="protein sequence ID" value="MBC8573649.1"/>
    <property type="molecule type" value="Genomic_DNA"/>
</dbReference>